<dbReference type="Gene3D" id="2.70.98.70">
    <property type="match status" value="1"/>
</dbReference>
<comment type="subcellular location">
    <subcellularLocation>
        <location evidence="1">Cell envelope</location>
    </subcellularLocation>
</comment>
<dbReference type="InterPro" id="IPR012480">
    <property type="entry name" value="Hepar_II_III_C"/>
</dbReference>
<name>A0ABV2LDZ6_9BACL</name>
<protein>
    <recommendedName>
        <fullName evidence="2">Heparinase II/III-like C-terminal domain-containing protein</fullName>
    </recommendedName>
</protein>
<dbReference type="EMBL" id="JBEPMP010000001">
    <property type="protein sequence ID" value="MET3726809.1"/>
    <property type="molecule type" value="Genomic_DNA"/>
</dbReference>
<gene>
    <name evidence="3" type="ORF">ABID52_000390</name>
</gene>
<accession>A0ABV2LDZ6</accession>
<proteinExistence type="predicted"/>
<sequence length="869" mass="99766">MINQLTSPRLFFTEADLNMIRDRVDNTKPHAANSHYKQIGDHLIQRANLYKNEQKITITYPNAPSIITMNHPLQIKDILNLMNPPGYKEYPFWTQVSLQIKSRLETLTKAFCLTNRKSYKDKAKELLIALCKFTRWYEFPDKGALWSLSLPIFTMAVSYSYDLLYSELTPDEVEIVEEALIEKGLQPLKQLFGAVDQHNIFVAGMSAMMIASLTLHGRREETEVFQKESSRYLAYYLESKLDRKESEGLHYDTVALQHIVSALYANYRITGASLIQHPYLTQEILNQIIYFQGCGNRATFANFSDSYHNLDLTSLLIFLSETCDDPILHDYVQSYGSWSEDLLFHYKKQDSLTVSPDEVLDFPTSKVFQSIGWASIRSGWKENTHMLGFTSSPSERDHNHFDQNNLSINVSGEWLITNPGYQDYVPGPRRDFTLGTVGHNAMLVNGKGQIKRGQSSITEAFISPFYQYVKGTAIDVYEKHLVWNRKIFHIDQSQYIVIDDVDSGEILDLSFLFHSLGHWTDQKKNSYRVYGDHHGLDLQILHPQSASAELKTYPGAEAYGKYTDITVKSNEGPTITWIRPLYGTVEEPTHSFIHLPVSCQTARLLERKTADFPYAYFHSEKINERIEFTFSCEEEGAYFVYYRPYMSAKQGKYEVIVNGRTAATIDGYHEFDVQGSIHDLGRLYLKKGNNSILFIVIEKNEASSNYHMAVSELFIKKEPIHVVDSFQNHSPQPKVVRTDEYVSLKWQEILQSHFFFANLSNCLLTSSSGSVTDAQYLYEDPIRWSCTNGSYLIHREFWLLSQEQCCFSVEKKNSSVTVWITSTAQQELHIVVHGVVQSVTVNESLIEHTMSSELSLVIDKGEHKIQVNL</sequence>
<dbReference type="InterPro" id="IPR008929">
    <property type="entry name" value="Chondroitin_lyas"/>
</dbReference>
<feature type="domain" description="Heparinase II/III-like C-terminal" evidence="2">
    <location>
        <begin position="365"/>
        <end position="518"/>
    </location>
</feature>
<dbReference type="PANTHER" id="PTHR38045">
    <property type="entry name" value="CHROMOSOME 1, WHOLE GENOME SHOTGUN SEQUENCE"/>
    <property type="match status" value="1"/>
</dbReference>
<dbReference type="Proteomes" id="UP001549097">
    <property type="component" value="Unassembled WGS sequence"/>
</dbReference>
<dbReference type="PANTHER" id="PTHR38045:SF1">
    <property type="entry name" value="HEPARINASE II_III-LIKE PROTEIN"/>
    <property type="match status" value="1"/>
</dbReference>
<dbReference type="Pfam" id="PF07940">
    <property type="entry name" value="Hepar_II_III_C"/>
    <property type="match status" value="1"/>
</dbReference>
<evidence type="ECO:0000313" key="4">
    <source>
        <dbReference type="Proteomes" id="UP001549097"/>
    </source>
</evidence>
<reference evidence="3 4" key="1">
    <citation type="submission" date="2024-06" db="EMBL/GenBank/DDBJ databases">
        <title>Genomic Encyclopedia of Type Strains, Phase IV (KMG-IV): sequencing the most valuable type-strain genomes for metagenomic binning, comparative biology and taxonomic classification.</title>
        <authorList>
            <person name="Goeker M."/>
        </authorList>
    </citation>
    <scope>NUCLEOTIDE SEQUENCE [LARGE SCALE GENOMIC DNA]</scope>
    <source>
        <strain evidence="3 4">DSM 100124</strain>
    </source>
</reference>
<organism evidence="3 4">
    <name type="scientific">Fictibacillus halophilus</name>
    <dbReference type="NCBI Taxonomy" id="1610490"/>
    <lineage>
        <taxon>Bacteria</taxon>
        <taxon>Bacillati</taxon>
        <taxon>Bacillota</taxon>
        <taxon>Bacilli</taxon>
        <taxon>Bacillales</taxon>
        <taxon>Fictibacillaceae</taxon>
        <taxon>Fictibacillus</taxon>
    </lineage>
</organism>
<evidence type="ECO:0000259" key="2">
    <source>
        <dbReference type="Pfam" id="PF07940"/>
    </source>
</evidence>
<comment type="caution">
    <text evidence="3">The sequence shown here is derived from an EMBL/GenBank/DDBJ whole genome shotgun (WGS) entry which is preliminary data.</text>
</comment>
<dbReference type="RefSeq" id="WP_198768574.1">
    <property type="nucleotide sequence ID" value="NZ_JAEACF010000001.1"/>
</dbReference>
<evidence type="ECO:0000313" key="3">
    <source>
        <dbReference type="EMBL" id="MET3726809.1"/>
    </source>
</evidence>
<keyword evidence="4" id="KW-1185">Reference proteome</keyword>
<dbReference type="SUPFAM" id="SSF48230">
    <property type="entry name" value="Chondroitin AC/alginate lyase"/>
    <property type="match status" value="1"/>
</dbReference>
<evidence type="ECO:0000256" key="1">
    <source>
        <dbReference type="ARBA" id="ARBA00004196"/>
    </source>
</evidence>
<dbReference type="Gene3D" id="1.50.10.100">
    <property type="entry name" value="Chondroitin AC/alginate lyase"/>
    <property type="match status" value="1"/>
</dbReference>